<dbReference type="Pfam" id="PF09250">
    <property type="entry name" value="Prim-Pol"/>
    <property type="match status" value="1"/>
</dbReference>
<dbReference type="AlphaFoldDB" id="A0AB39Y4H8"/>
<evidence type="ECO:0000256" key="1">
    <source>
        <dbReference type="SAM" id="MobiDB-lite"/>
    </source>
</evidence>
<dbReference type="SMART" id="SM00943">
    <property type="entry name" value="Prim-Pol"/>
    <property type="match status" value="1"/>
</dbReference>
<protein>
    <submittedName>
        <fullName evidence="3">AAA family ATPase</fullName>
    </submittedName>
</protein>
<dbReference type="SUPFAM" id="SSF52540">
    <property type="entry name" value="P-loop containing nucleoside triphosphate hydrolases"/>
    <property type="match status" value="1"/>
</dbReference>
<evidence type="ECO:0000313" key="3">
    <source>
        <dbReference type="EMBL" id="XDV64621.1"/>
    </source>
</evidence>
<reference evidence="3" key="1">
    <citation type="submission" date="2024-08" db="EMBL/GenBank/DDBJ databases">
        <authorList>
            <person name="Yu S.T."/>
        </authorList>
    </citation>
    <scope>NUCLEOTIDE SEQUENCE</scope>
    <source>
        <strain evidence="3">R33</strain>
    </source>
</reference>
<dbReference type="EMBL" id="CP165727">
    <property type="protein sequence ID" value="XDV64621.1"/>
    <property type="molecule type" value="Genomic_DNA"/>
</dbReference>
<dbReference type="InterPro" id="IPR027417">
    <property type="entry name" value="P-loop_NTPase"/>
</dbReference>
<evidence type="ECO:0000259" key="2">
    <source>
        <dbReference type="SMART" id="SM00943"/>
    </source>
</evidence>
<feature type="domain" description="DNA primase/polymerase bifunctional N-terminal" evidence="2">
    <location>
        <begin position="19"/>
        <end position="197"/>
    </location>
</feature>
<proteinExistence type="predicted"/>
<organism evidence="3">
    <name type="scientific">Streptomyces sp. R33</name>
    <dbReference type="NCBI Taxonomy" id="3238629"/>
    <lineage>
        <taxon>Bacteria</taxon>
        <taxon>Bacillati</taxon>
        <taxon>Actinomycetota</taxon>
        <taxon>Actinomycetes</taxon>
        <taxon>Kitasatosporales</taxon>
        <taxon>Streptomycetaceae</taxon>
        <taxon>Streptomyces</taxon>
    </lineage>
</organism>
<name>A0AB39Y4H8_9ACTN</name>
<dbReference type="InterPro" id="IPR015330">
    <property type="entry name" value="DNA_primase/pol_bifunc_N"/>
</dbReference>
<gene>
    <name evidence="3" type="ORF">AB5J51_17610</name>
</gene>
<accession>A0AB39Y4H8</accession>
<dbReference type="Pfam" id="PF13481">
    <property type="entry name" value="AAA_25"/>
    <property type="match status" value="1"/>
</dbReference>
<dbReference type="SUPFAM" id="SSF56747">
    <property type="entry name" value="Prim-pol domain"/>
    <property type="match status" value="1"/>
</dbReference>
<dbReference type="Gene3D" id="3.40.50.300">
    <property type="entry name" value="P-loop containing nucleotide triphosphate hydrolases"/>
    <property type="match status" value="1"/>
</dbReference>
<dbReference type="RefSeq" id="WP_369778039.1">
    <property type="nucleotide sequence ID" value="NZ_CP165727.1"/>
</dbReference>
<sequence length="667" mass="70828">MTTHTIDPQAAAETPLSGALWLAERQFVVFAADHPGAERCAGIGYGHDANTCTDRGKHPAEPFTKTTRRDETEVRRLFAGAPRNVGVYVGGSRGPNGAQLLVMDSDRPGALEDTANALGHPHAPTMRVHTAKGHHDYYWAPAEAKLGNGLGALKGKFDGDVRAGNAYVISLGSVHATGVIYTLENPEQAPVMAPAWLLEALQARPSAPAAPATNIVIPADRHDAYTRRVVQAECDAITRAVNGEQNNAINTAAFALGTLVGAGALTEGEAREDLLAAARAGNHPEGRARATIDSGLRAGMAQPRRPWPPLARADTRNDFSGLLVPEPRAEAAGPTEVEPPQERPSENPMQARLAELRAALVDSAGLDSIPDPVPLIDGVLYMDSLAWLYGKPGSAKSFVALDWAGCIGSGLPWQLRGVSAGPVLYLVAEGASGIRKRVRAWEEAFRVSMQNVTFLPMAVQLLNGIDRQALVALIADMRPALVIIDTQARVTVGADENSNGEMSKVVDAADQIRQACGACVLMVHHSGKNGLDMRGASAFEGAATSIIKVTKDGEYVEVHSDKQKDEDAFETVWLRLTPVGQSVVLAARSVLPGGDEMTKNEEIILAAMRDSFETTSATATNLMAVTDVPKASVYRALNSLVNRGSLRNIGTEKRPIYALPVAARDAP</sequence>
<feature type="region of interest" description="Disordered" evidence="1">
    <location>
        <begin position="326"/>
        <end position="347"/>
    </location>
</feature>